<proteinExistence type="predicted"/>
<accession>A0ABX4NN75</accession>
<dbReference type="RefSeq" id="WP_100761913.1">
    <property type="nucleotide sequence ID" value="NZ_NPDS01000002.1"/>
</dbReference>
<gene>
    <name evidence="1" type="ORF">CH367_07830</name>
</gene>
<comment type="caution">
    <text evidence="1">The sequence shown here is derived from an EMBL/GenBank/DDBJ whole genome shotgun (WGS) entry which is preliminary data.</text>
</comment>
<sequence>MEIISELYGANIFSDEISSRLSLIKDSESNIPVFSDIDTYTGIDTIQLLILETNLQIINPYIFNFRYDRKSRALILAKDDLRIIKRRFDTACYYYTIQFSVSSILHGINLSSNTPIYYEKLIKILDRKFEKLGFRITNWKDVKTSRVDTFRNLILKIDYDEYFELFRALNFLKSGTENKNTIYYKNKETEACIYDKSEQMNIKSIENILRVEFRAFKTRKAKKLFKSFNPNFKNDDLAYLFHLENFDADSYFISQSKKMFKHLINFSFIPQTDNLKDEIKKYHSKKRNSENKANLSLKLIDAHKGKYFEQFLIENFDEIVKPSKRSGSSKSRNYRIRNQAKELLIIGLAIEGCIKHGDGFIRDLIDGLCNPRDRLN</sequence>
<reference evidence="1 2" key="1">
    <citation type="submission" date="2017-07" db="EMBL/GenBank/DDBJ databases">
        <title>Leptospira spp. isolated from tropical soils.</title>
        <authorList>
            <person name="Thibeaux R."/>
            <person name="Iraola G."/>
            <person name="Ferres I."/>
            <person name="Bierque E."/>
            <person name="Girault D."/>
            <person name="Soupe-Gilbert M.-E."/>
            <person name="Picardeau M."/>
            <person name="Goarant C."/>
        </authorList>
    </citation>
    <scope>NUCLEOTIDE SEQUENCE [LARGE SCALE GENOMIC DNA]</scope>
    <source>
        <strain evidence="1 2">FH4-C-A1</strain>
    </source>
</reference>
<dbReference type="Proteomes" id="UP000231879">
    <property type="component" value="Unassembled WGS sequence"/>
</dbReference>
<organism evidence="1 2">
    <name type="scientific">Leptospira barantonii</name>
    <dbReference type="NCBI Taxonomy" id="2023184"/>
    <lineage>
        <taxon>Bacteria</taxon>
        <taxon>Pseudomonadati</taxon>
        <taxon>Spirochaetota</taxon>
        <taxon>Spirochaetia</taxon>
        <taxon>Leptospirales</taxon>
        <taxon>Leptospiraceae</taxon>
        <taxon>Leptospira</taxon>
    </lineage>
</organism>
<evidence type="ECO:0000313" key="1">
    <source>
        <dbReference type="EMBL" id="PJZ58279.1"/>
    </source>
</evidence>
<evidence type="ECO:0000313" key="2">
    <source>
        <dbReference type="Proteomes" id="UP000231879"/>
    </source>
</evidence>
<name>A0ABX4NN75_9LEPT</name>
<keyword evidence="2" id="KW-1185">Reference proteome</keyword>
<dbReference type="EMBL" id="NPDS01000002">
    <property type="protein sequence ID" value="PJZ58279.1"/>
    <property type="molecule type" value="Genomic_DNA"/>
</dbReference>
<protein>
    <submittedName>
        <fullName evidence="1">Uncharacterized protein</fullName>
    </submittedName>
</protein>